<sequence>MMTGVHYIGVIAVLALIAFVGTFSGKKVSNASDFSTGGGKAGTWIVAGTIMGTLMSGQATIGTAQLAFNFGLSAWWFTLGSGIGCLLLGAVYAAPLRNSGSTTLLGVISTEYGHMAGYIGSILSSLGIFISVLAQVVSATAMISVIFPVSIPVAGLISIVIMAFYVIFGGVWGAGMGGVVKLILLYMVSIIGWIIVWRIAGPSEMISNLKTLLSGTPLGSVNGLETSTEVVHQYMNLTARGAMKDIGSGLSLILGVLSTQTYSQAIWAGSSNQVARKGALLSALMIPPVGIAGIFIGIFMRTHCITTAEIQAILAAGQAVPAGLFELTNTAQVFPAFVIHYMPRLLGGITLGTLLITVVGGGSGLSLGVATIIVQDLIEKRFQVLKGTKMELTLIRGTIAMVLLLSVVVMLSTQSTFINDLGFLSMGLRASVIFIPTGCALWLKGKIGSVWARTAIIAGPLTVIVGNLLKWSFNPLFISIGVCLIVMMMGLVANRRRTSV</sequence>
<feature type="transmembrane region" description="Helical" evidence="8">
    <location>
        <begin position="246"/>
        <end position="267"/>
    </location>
</feature>
<evidence type="ECO:0000256" key="5">
    <source>
        <dbReference type="ARBA" id="ARBA00022989"/>
    </source>
</evidence>
<keyword evidence="6 8" id="KW-0472">Membrane</keyword>
<dbReference type="PANTHER" id="PTHR48086:SF7">
    <property type="entry name" value="SODIUM-SOLUTE SYMPORTER-RELATED"/>
    <property type="match status" value="1"/>
</dbReference>
<feature type="transmembrane region" description="Helical" evidence="8">
    <location>
        <begin position="179"/>
        <end position="200"/>
    </location>
</feature>
<dbReference type="Pfam" id="PF00474">
    <property type="entry name" value="SSF"/>
    <property type="match status" value="1"/>
</dbReference>
<evidence type="ECO:0000256" key="2">
    <source>
        <dbReference type="ARBA" id="ARBA00006434"/>
    </source>
</evidence>
<gene>
    <name evidence="9" type="ORF">KHM83_18960</name>
</gene>
<dbReference type="Proteomes" id="UP000746471">
    <property type="component" value="Unassembled WGS sequence"/>
</dbReference>
<evidence type="ECO:0000256" key="1">
    <source>
        <dbReference type="ARBA" id="ARBA00004141"/>
    </source>
</evidence>
<feature type="transmembrane region" description="Helical" evidence="8">
    <location>
        <begin position="394"/>
        <end position="411"/>
    </location>
</feature>
<dbReference type="InterPro" id="IPR050277">
    <property type="entry name" value="Sodium:Solute_Symporter"/>
</dbReference>
<dbReference type="InterPro" id="IPR001734">
    <property type="entry name" value="Na/solute_symporter"/>
</dbReference>
<evidence type="ECO:0000256" key="7">
    <source>
        <dbReference type="RuleBase" id="RU362091"/>
    </source>
</evidence>
<feature type="transmembrane region" description="Helical" evidence="8">
    <location>
        <begin position="44"/>
        <end position="68"/>
    </location>
</feature>
<evidence type="ECO:0000256" key="3">
    <source>
        <dbReference type="ARBA" id="ARBA00022448"/>
    </source>
</evidence>
<dbReference type="InterPro" id="IPR038377">
    <property type="entry name" value="Na/Glc_symporter_sf"/>
</dbReference>
<evidence type="ECO:0000256" key="4">
    <source>
        <dbReference type="ARBA" id="ARBA00022692"/>
    </source>
</evidence>
<keyword evidence="10" id="KW-1185">Reference proteome</keyword>
<evidence type="ECO:0000256" key="6">
    <source>
        <dbReference type="ARBA" id="ARBA00023136"/>
    </source>
</evidence>
<evidence type="ECO:0000313" key="10">
    <source>
        <dbReference type="Proteomes" id="UP000746471"/>
    </source>
</evidence>
<evidence type="ECO:0000313" key="9">
    <source>
        <dbReference type="EMBL" id="MBS7528750.1"/>
    </source>
</evidence>
<dbReference type="RefSeq" id="WP_213238606.1">
    <property type="nucleotide sequence ID" value="NZ_JAHBCL010000058.1"/>
</dbReference>
<feature type="transmembrane region" description="Helical" evidence="8">
    <location>
        <begin position="6"/>
        <end position="23"/>
    </location>
</feature>
<dbReference type="PANTHER" id="PTHR48086">
    <property type="entry name" value="SODIUM/PROLINE SYMPORTER-RELATED"/>
    <property type="match status" value="1"/>
</dbReference>
<feature type="transmembrane region" description="Helical" evidence="8">
    <location>
        <begin position="74"/>
        <end position="94"/>
    </location>
</feature>
<proteinExistence type="inferred from homology"/>
<feature type="transmembrane region" description="Helical" evidence="8">
    <location>
        <begin position="345"/>
        <end position="374"/>
    </location>
</feature>
<accession>A0ABS5PUA0</accession>
<feature type="transmembrane region" description="Helical" evidence="8">
    <location>
        <begin position="115"/>
        <end position="137"/>
    </location>
</feature>
<name>A0ABS5PUA0_9FIRM</name>
<dbReference type="EMBL" id="JAHBCL010000058">
    <property type="protein sequence ID" value="MBS7528750.1"/>
    <property type="molecule type" value="Genomic_DNA"/>
</dbReference>
<dbReference type="PROSITE" id="PS50283">
    <property type="entry name" value="NA_SOLUT_SYMP_3"/>
    <property type="match status" value="1"/>
</dbReference>
<organism evidence="9 10">
    <name type="scientific">Fusibacter paucivorans</name>
    <dbReference type="NCBI Taxonomy" id="76009"/>
    <lineage>
        <taxon>Bacteria</taxon>
        <taxon>Bacillati</taxon>
        <taxon>Bacillota</taxon>
        <taxon>Clostridia</taxon>
        <taxon>Eubacteriales</taxon>
        <taxon>Eubacteriales Family XII. Incertae Sedis</taxon>
        <taxon>Fusibacter</taxon>
    </lineage>
</organism>
<comment type="caution">
    <text evidence="9">The sequence shown here is derived from an EMBL/GenBank/DDBJ whole genome shotgun (WGS) entry which is preliminary data.</text>
</comment>
<feature type="transmembrane region" description="Helical" evidence="8">
    <location>
        <begin position="450"/>
        <end position="469"/>
    </location>
</feature>
<feature type="transmembrane region" description="Helical" evidence="8">
    <location>
        <begin position="279"/>
        <end position="300"/>
    </location>
</feature>
<feature type="transmembrane region" description="Helical" evidence="8">
    <location>
        <begin position="423"/>
        <end position="443"/>
    </location>
</feature>
<reference evidence="9 10" key="1">
    <citation type="submission" date="2021-05" db="EMBL/GenBank/DDBJ databases">
        <title>Fusibacter ferrireducens sp. nov., an anaerobic, sulfur- and Fe-reducing bacterium isolated from the mangrove sediment.</title>
        <authorList>
            <person name="Qiu D."/>
        </authorList>
    </citation>
    <scope>NUCLEOTIDE SEQUENCE [LARGE SCALE GENOMIC DNA]</scope>
    <source>
        <strain evidence="9 10">DSM 12116</strain>
    </source>
</reference>
<keyword evidence="3" id="KW-0813">Transport</keyword>
<comment type="similarity">
    <text evidence="2 7">Belongs to the sodium:solute symporter (SSF) (TC 2.A.21) family.</text>
</comment>
<comment type="subcellular location">
    <subcellularLocation>
        <location evidence="1">Membrane</location>
        <topology evidence="1">Multi-pass membrane protein</topology>
    </subcellularLocation>
</comment>
<keyword evidence="4 8" id="KW-0812">Transmembrane</keyword>
<keyword evidence="5 8" id="KW-1133">Transmembrane helix</keyword>
<feature type="transmembrane region" description="Helical" evidence="8">
    <location>
        <begin position="143"/>
        <end position="167"/>
    </location>
</feature>
<dbReference type="Gene3D" id="1.20.1730.10">
    <property type="entry name" value="Sodium/glucose cotransporter"/>
    <property type="match status" value="1"/>
</dbReference>
<feature type="transmembrane region" description="Helical" evidence="8">
    <location>
        <begin position="475"/>
        <end position="493"/>
    </location>
</feature>
<protein>
    <submittedName>
        <fullName evidence="9">Sodium:solute symporter family protein</fullName>
    </submittedName>
</protein>
<evidence type="ECO:0000256" key="8">
    <source>
        <dbReference type="SAM" id="Phobius"/>
    </source>
</evidence>